<dbReference type="EC" id="4.1.99.26" evidence="11"/>
<evidence type="ECO:0000256" key="11">
    <source>
        <dbReference type="ARBA" id="ARBA00066804"/>
    </source>
</evidence>
<keyword evidence="2" id="KW-0004">4Fe-4S</keyword>
<keyword evidence="4" id="KW-0479">Metal-binding</keyword>
<proteinExistence type="predicted"/>
<dbReference type="GO" id="GO:0006783">
    <property type="term" value="P:heme biosynthetic process"/>
    <property type="evidence" value="ECO:0007669"/>
    <property type="project" value="TreeGrafter"/>
</dbReference>
<sequence>MLDVTKLLVGSESYGNSIRYADSARGYLTGTRAGCGPVVAWNMSRTCNLKCVHCYASSENKKYENELTTGEAKAFIKDLGEFHVPVLLFTGGEPLMRKDFFELAEYCAECGVRPTISTNGTLITPEVARRLQQIGVGYVGISMDGMEEIHDAFRGVKGAYQRSLQGIRNCVAIGQKVGLRFTINKHNVGELDQIIRLLEEESVDRVCFYHLVYSGRGSKMIEEDVTHEQTRAVMDRIIEAVLDFDRRGLKKEILMVDNHADGVYLYQWLKKNRPEQAEQVYGRLAVNGGNRSGMAFANVDNLGNVHPDQFTQHHTLGNVRERPFSEIWTDDSIPLLHDLRRRREKIHGRCAACGYYEICNGNFRARAEAIDGDFWDSDPACYLTDEEIAVGEGARL</sequence>
<evidence type="ECO:0000256" key="1">
    <source>
        <dbReference type="ARBA" id="ARBA00001966"/>
    </source>
</evidence>
<dbReference type="SUPFAM" id="SSF102114">
    <property type="entry name" value="Radical SAM enzymes"/>
    <property type="match status" value="1"/>
</dbReference>
<keyword evidence="3" id="KW-0949">S-adenosyl-L-methionine</keyword>
<evidence type="ECO:0000256" key="5">
    <source>
        <dbReference type="ARBA" id="ARBA00023004"/>
    </source>
</evidence>
<keyword evidence="17" id="KW-1185">Reference proteome</keyword>
<dbReference type="Pfam" id="PF13186">
    <property type="entry name" value="SPASM"/>
    <property type="match status" value="1"/>
</dbReference>
<dbReference type="InterPro" id="IPR013785">
    <property type="entry name" value="Aldolase_TIM"/>
</dbReference>
<dbReference type="RefSeq" id="WP_249282990.1">
    <property type="nucleotide sequence ID" value="NZ_JACRST010000011.1"/>
</dbReference>
<dbReference type="InterPro" id="IPR034480">
    <property type="entry name" value="Heme_synthase-like"/>
</dbReference>
<dbReference type="InterPro" id="IPR050377">
    <property type="entry name" value="Radical_SAM_PqqE_MftC-like"/>
</dbReference>
<dbReference type="PANTHER" id="PTHR11228">
    <property type="entry name" value="RADICAL SAM DOMAIN PROTEIN"/>
    <property type="match status" value="1"/>
</dbReference>
<dbReference type="GO" id="GO:0046872">
    <property type="term" value="F:metal ion binding"/>
    <property type="evidence" value="ECO:0007669"/>
    <property type="project" value="UniProtKB-KW"/>
</dbReference>
<dbReference type="Gene3D" id="3.20.20.70">
    <property type="entry name" value="Aldolase class I"/>
    <property type="match status" value="1"/>
</dbReference>
<dbReference type="GO" id="GO:0051539">
    <property type="term" value="F:4 iron, 4 sulfur cluster binding"/>
    <property type="evidence" value="ECO:0007669"/>
    <property type="project" value="UniProtKB-KW"/>
</dbReference>
<evidence type="ECO:0000256" key="6">
    <source>
        <dbReference type="ARBA" id="ARBA00023014"/>
    </source>
</evidence>
<gene>
    <name evidence="16" type="ORF">H8711_08200</name>
</gene>
<evidence type="ECO:0000313" key="17">
    <source>
        <dbReference type="Proteomes" id="UP000653127"/>
    </source>
</evidence>
<dbReference type="SFLD" id="SFLDF00543">
    <property type="entry name" value="alternative_heme_biosynthesis"/>
    <property type="match status" value="1"/>
</dbReference>
<organism evidence="16 17">
    <name type="scientific">Ligaoa zhengdingensis</name>
    <dbReference type="NCBI Taxonomy" id="2763658"/>
    <lineage>
        <taxon>Bacteria</taxon>
        <taxon>Bacillati</taxon>
        <taxon>Bacillota</taxon>
        <taxon>Clostridia</taxon>
        <taxon>Eubacteriales</taxon>
        <taxon>Oscillospiraceae</taxon>
        <taxon>Ligaoa</taxon>
    </lineage>
</organism>
<comment type="cofactor">
    <cofactor evidence="1">
        <name>[4Fe-4S] cluster</name>
        <dbReference type="ChEBI" id="CHEBI:49883"/>
    </cofactor>
</comment>
<evidence type="ECO:0000256" key="4">
    <source>
        <dbReference type="ARBA" id="ARBA00022723"/>
    </source>
</evidence>
<dbReference type="FunFam" id="3.20.20.70:FF:000188">
    <property type="entry name" value="Mycofactocin radical SAM maturase MftC"/>
    <property type="match status" value="1"/>
</dbReference>
<accession>A0A926DZQ3</accession>
<feature type="domain" description="Radical SAM core" evidence="15">
    <location>
        <begin position="33"/>
        <end position="243"/>
    </location>
</feature>
<keyword evidence="6" id="KW-0411">Iron-sulfur</keyword>
<dbReference type="EMBL" id="JACRST010000011">
    <property type="protein sequence ID" value="MBC8546913.1"/>
    <property type="molecule type" value="Genomic_DNA"/>
</dbReference>
<evidence type="ECO:0000256" key="14">
    <source>
        <dbReference type="ARBA" id="ARBA00079192"/>
    </source>
</evidence>
<dbReference type="PROSITE" id="PS51918">
    <property type="entry name" value="RADICAL_SAM"/>
    <property type="match status" value="1"/>
</dbReference>
<keyword evidence="7" id="KW-0456">Lyase</keyword>
<name>A0A926DZQ3_9FIRM</name>
<dbReference type="PIRSF" id="PIRSF037420">
    <property type="entry name" value="PQQ_syn_pqqE"/>
    <property type="match status" value="1"/>
</dbReference>
<dbReference type="CDD" id="cd01335">
    <property type="entry name" value="Radical_SAM"/>
    <property type="match status" value="1"/>
</dbReference>
<dbReference type="SFLD" id="SFLDS00029">
    <property type="entry name" value="Radical_SAM"/>
    <property type="match status" value="1"/>
</dbReference>
<keyword evidence="5" id="KW-0408">Iron</keyword>
<dbReference type="InterPro" id="IPR006638">
    <property type="entry name" value="Elp3/MiaA/NifB-like_rSAM"/>
</dbReference>
<evidence type="ECO:0000256" key="8">
    <source>
        <dbReference type="ARBA" id="ARBA00051525"/>
    </source>
</evidence>
<evidence type="ECO:0000259" key="15">
    <source>
        <dbReference type="PROSITE" id="PS51918"/>
    </source>
</evidence>
<dbReference type="NCBIfam" id="TIGR04085">
    <property type="entry name" value="rSAM_more_4Fe4S"/>
    <property type="match status" value="1"/>
</dbReference>
<dbReference type="Pfam" id="PF04055">
    <property type="entry name" value="Radical_SAM"/>
    <property type="match status" value="1"/>
</dbReference>
<dbReference type="AlphaFoldDB" id="A0A926DZQ3"/>
<dbReference type="SMART" id="SM00729">
    <property type="entry name" value="Elp3"/>
    <property type="match status" value="1"/>
</dbReference>
<dbReference type="SFLD" id="SFLDG01386">
    <property type="entry name" value="main_SPASM_domain-containing"/>
    <property type="match status" value="1"/>
</dbReference>
<protein>
    <recommendedName>
        <fullName evidence="12">Mycofactocin maturase MftC</fullName>
        <ecNumber evidence="10">1.3.98.7</ecNumber>
        <ecNumber evidence="11">4.1.99.26</ecNumber>
    </recommendedName>
    <alternativeName>
        <fullName evidence="14">[Mycofactocin precursor peptide]-pyrrolidinone derivative synthase</fullName>
    </alternativeName>
    <alternativeName>
        <fullName evidence="13">[Mycofactocin precursor peptide]-tyrosine decarboxylase</fullName>
    </alternativeName>
</protein>
<dbReference type="SFLD" id="SFLDG01067">
    <property type="entry name" value="SPASM/twitch_domain_containing"/>
    <property type="match status" value="1"/>
</dbReference>
<dbReference type="InterPro" id="IPR017200">
    <property type="entry name" value="PqqE-like"/>
</dbReference>
<evidence type="ECO:0000256" key="13">
    <source>
        <dbReference type="ARBA" id="ARBA00077306"/>
    </source>
</evidence>
<dbReference type="SFLD" id="SFLDG01385">
    <property type="entry name" value="heme_carboxy_lyase_like"/>
    <property type="match status" value="1"/>
</dbReference>
<dbReference type="CDD" id="cd21123">
    <property type="entry name" value="SPASM_MftC-like"/>
    <property type="match status" value="1"/>
</dbReference>
<dbReference type="Proteomes" id="UP000653127">
    <property type="component" value="Unassembled WGS sequence"/>
</dbReference>
<evidence type="ECO:0000256" key="9">
    <source>
        <dbReference type="ARBA" id="ARBA00051925"/>
    </source>
</evidence>
<comment type="catalytic activity">
    <reaction evidence="9">
        <text>[mycofactocin precursor peptide]-C-terminal glycyl-N-{[2-(4-hydroxyphenyl)ethenyl]-3-methylbutanamide} + AH2 + S-adenosyl-L-methionine = [mycofactocin precursor peptide]-C-terminal glycyl-N-{5-[(4-hydroxyphenyl)methyl]-4,4-dimethyl-2-oxopyrrolidin-3-yl}acetamide + 5'-deoxyadenosine + L-methionine + A + H(+)</text>
        <dbReference type="Rhea" id="RHEA:65500"/>
        <dbReference type="Rhea" id="RHEA-COMP:16816"/>
        <dbReference type="Rhea" id="RHEA-COMP:16818"/>
        <dbReference type="ChEBI" id="CHEBI:13193"/>
        <dbReference type="ChEBI" id="CHEBI:15378"/>
        <dbReference type="ChEBI" id="CHEBI:17319"/>
        <dbReference type="ChEBI" id="CHEBI:17499"/>
        <dbReference type="ChEBI" id="CHEBI:57844"/>
        <dbReference type="ChEBI" id="CHEBI:59789"/>
        <dbReference type="ChEBI" id="CHEBI:156517"/>
        <dbReference type="ChEBI" id="CHEBI:156518"/>
        <dbReference type="EC" id="4.1.99.26"/>
    </reaction>
</comment>
<evidence type="ECO:0000256" key="3">
    <source>
        <dbReference type="ARBA" id="ARBA00022691"/>
    </source>
</evidence>
<evidence type="ECO:0000256" key="10">
    <source>
        <dbReference type="ARBA" id="ARBA00066739"/>
    </source>
</evidence>
<dbReference type="InterPro" id="IPR034479">
    <property type="entry name" value="AhbC-like"/>
</dbReference>
<reference evidence="16" key="1">
    <citation type="submission" date="2020-08" db="EMBL/GenBank/DDBJ databases">
        <title>Genome public.</title>
        <authorList>
            <person name="Liu C."/>
            <person name="Sun Q."/>
        </authorList>
    </citation>
    <scope>NUCLEOTIDE SEQUENCE</scope>
    <source>
        <strain evidence="16">NSJ-31</strain>
    </source>
</reference>
<evidence type="ECO:0000256" key="12">
    <source>
        <dbReference type="ARBA" id="ARBA00074337"/>
    </source>
</evidence>
<comment type="catalytic activity">
    <reaction evidence="8">
        <text>[mycofactocin precursor peptide]-C-terminal glycyl-L-valyl-L-tyrosine + S-adenosyl-L-methionine = [mycofactocin precursor peptide]-C-terminal glycyl-N-{[2-(4-hydroxyphenyl)ethenyl]-3-methylbutanamide} + 5'-deoxyadenosine + L-methionine + CO2</text>
        <dbReference type="Rhea" id="RHEA:65492"/>
        <dbReference type="Rhea" id="RHEA-COMP:16815"/>
        <dbReference type="Rhea" id="RHEA-COMP:16816"/>
        <dbReference type="ChEBI" id="CHEBI:16526"/>
        <dbReference type="ChEBI" id="CHEBI:17319"/>
        <dbReference type="ChEBI" id="CHEBI:57844"/>
        <dbReference type="ChEBI" id="CHEBI:59789"/>
        <dbReference type="ChEBI" id="CHEBI:156515"/>
        <dbReference type="ChEBI" id="CHEBI:156517"/>
        <dbReference type="EC" id="1.3.98.7"/>
    </reaction>
</comment>
<comment type="caution">
    <text evidence="16">The sequence shown here is derived from an EMBL/GenBank/DDBJ whole genome shotgun (WGS) entry which is preliminary data.</text>
</comment>
<evidence type="ECO:0000256" key="7">
    <source>
        <dbReference type="ARBA" id="ARBA00023239"/>
    </source>
</evidence>
<dbReference type="InterPro" id="IPR007197">
    <property type="entry name" value="rSAM"/>
</dbReference>
<dbReference type="InterPro" id="IPR058240">
    <property type="entry name" value="rSAM_sf"/>
</dbReference>
<dbReference type="PANTHER" id="PTHR11228:SF7">
    <property type="entry name" value="PQQA PEPTIDE CYCLASE"/>
    <property type="match status" value="1"/>
</dbReference>
<evidence type="ECO:0000256" key="2">
    <source>
        <dbReference type="ARBA" id="ARBA00022485"/>
    </source>
</evidence>
<dbReference type="GO" id="GO:0003824">
    <property type="term" value="F:catalytic activity"/>
    <property type="evidence" value="ECO:0007669"/>
    <property type="project" value="InterPro"/>
</dbReference>
<evidence type="ECO:0000313" key="16">
    <source>
        <dbReference type="EMBL" id="MBC8546913.1"/>
    </source>
</evidence>
<dbReference type="InterPro" id="IPR023885">
    <property type="entry name" value="4Fe4S-binding_SPASM_dom"/>
</dbReference>
<dbReference type="EC" id="1.3.98.7" evidence="10"/>